<organism evidence="3 4">
    <name type="scientific">Brassica napus</name>
    <name type="common">Rape</name>
    <dbReference type="NCBI Taxonomy" id="3708"/>
    <lineage>
        <taxon>Eukaryota</taxon>
        <taxon>Viridiplantae</taxon>
        <taxon>Streptophyta</taxon>
        <taxon>Embryophyta</taxon>
        <taxon>Tracheophyta</taxon>
        <taxon>Spermatophyta</taxon>
        <taxon>Magnoliopsida</taxon>
        <taxon>eudicotyledons</taxon>
        <taxon>Gunneridae</taxon>
        <taxon>Pentapetalae</taxon>
        <taxon>rosids</taxon>
        <taxon>malvids</taxon>
        <taxon>Brassicales</taxon>
        <taxon>Brassicaceae</taxon>
        <taxon>Brassiceae</taxon>
        <taxon>Brassica</taxon>
    </lineage>
</organism>
<sequence length="1844" mass="209102">MTRLEQGSFRLLLSIRIGLNNHKWFKGPSMITPRVMYGSASHGKTAFFAGGIQKDDNGKPIVVRTVEKYNADTKTRKFSSGCFLRGKFYVLGGRDENDKHLTCGESYDETTNSWELIPDMLKDMTFIIPSQSPPLIAVVDDNLYMLETSLNELRVYDINTNIWKKLGVVPVSANTTFGWGTAFKSMGDRLLVVGTSHSWHRKAIVYSCRPSPDVEEQHWEELKYWCTGAELPPFIHNCCEMMSKEMVKINPDMLMLSDDQTPKIGASLSQSKRRKISIVGIKPNIPDLNVKPCYDSDEEEKGEITKTFQNLAGADSNWEMFDKDFKTFQKLPKVPSSDYCFFHSDKETISVGTQLIVIGREIEGIVVFRYELENHKWFKGPSMITPRVMYGSASHGKTAFFAGGIQKDDNENPIVVRTVEKYNADTKSWTMINGMHKARKFSSGCFLRGKFYVLGGRDENDKHLTCGESYDETTNSWELIPDMLKDMTFIIPSQSPPLIAVVDDNLYMLETSLNELRVYDINTNIWKKLGVVPVSANTTFGWGTAFKSMGDRLLVVGTSHSWHRKAIVYSCRPSPDVEEQHWEELKYWCTGAELPPFIHNCCEMMSKEMVIINPDMLMLSDDQTPKIGASLSQSKRRKISIVGIKPNIPDLNVKPCYDSDEEEKGEITKTFQNLAGLKSHDGCYKLPKVPSSDYCFFHSDKETISVGTQLIVIGREIEGIVVFRYELENHKWFKGPSMITPRVMYGSASHGKTAFFAGGIQKDDNENPIVVRTVEKYNADTKSWTMINGMHKARKFSSGCFLRGKFYVLGGRDENDKHLTCGESYDETTNSWELIPDMLKDMTFIIPSQSPPLIAVVDDNLYMLETSLNELRVYDINTNIWKKLGVVPVSANTTFGWGTAFKSMGDRLLVVGTYHSWHRKAIVYSCRPSPDVEEQHWEELKYWCTGAELPPFIHNCCEMMSKEMVKINPDMLMLSDDQTPKIGASLSQSKRRKISIVGIKPNIPDLNVKPCYDSDEEEKGEITKTFQNLAGLKSHDGCYEMMSKEMVKINPDMLMLSDDQTPKIGASLSQSKRRKISIVGIKPNIPDLNVKPCYDSDEEEKGEITKTFQNLAGLKSHDGCYEMMSKEMVKINPDMLMLSDDQTPKIGASLSQSKRRKISIVGIKPNIPDLNVKPCYDSDEEEKGEITKTFQNLAGLKSHDGCYEMMSKEMVKINPDMLMLSDDQTPKIGASLSQSKRRKISIVGIKPNIPDLNVKPCYDSDEEEKGEITKTFQNLAGLKSHDGCYEMMSKEMVKINPDMLMLSDDQTPKIGASLSQSKRRKISIVGIKPNIPDLNVKPCYDSDEEEKGEITKTFQNLAGLKSHDGCYEMMSKEMVKINPDMLMLSDDQTPKIGASLSQSKRRKISIVGIKPNIPDLNVKPCYDSDEEEKGEITKTFQNLAGLKSHDGCYEMMSKEMVKINPDMLMLSDDQTPKIGASLSQSKRRKISIVGIKPNIPDLNVKPCYDSDEEEKGEITKTFQNLADFDQRKNRQIDFRYNWKEMMSKEMVKINPDMLMLSDDQTPKIGASLSQSKRRKISIVGIKPNIPDLNVKPCYDSDEEEKGEITKTFQNLAGADSNWEMFDKDFKNFQKLPKVPSSDYCFFHSDKETISVGTQLIVIGREIEGIVVFRYELENHKWFKGPSMITPRVMYGSASHGKTAFFAGGIQKDDNENPIVVRTVEKYNADTKSWTMINGMHKARKFSSGCFLRGKFYVLGGRDENDKHLTCGESYDETTNSWELIPDMLKDMTFIIPSQSPPLIAVVDDNLYMLETSLNELRVYDINTNIWKKLGVCERKHYLWLGDCV</sequence>
<dbReference type="InterPro" id="IPR052439">
    <property type="entry name" value="F-box/Kelch-repeat"/>
</dbReference>
<keyword evidence="2" id="KW-0677">Repeat</keyword>
<evidence type="ECO:0000256" key="1">
    <source>
        <dbReference type="ARBA" id="ARBA00022441"/>
    </source>
</evidence>
<comment type="caution">
    <text evidence="3">The sequence shown here is derived from an EMBL/GenBank/DDBJ whole genome shotgun (WGS) entry which is preliminary data.</text>
</comment>
<dbReference type="InterPro" id="IPR015915">
    <property type="entry name" value="Kelch-typ_b-propeller"/>
</dbReference>
<proteinExistence type="predicted"/>
<dbReference type="Gene3D" id="2.120.10.80">
    <property type="entry name" value="Kelch-type beta propeller"/>
    <property type="match status" value="4"/>
</dbReference>
<gene>
    <name evidence="3" type="ORF">HID58_061785</name>
</gene>
<name>A0ABQ7ZZL1_BRANA</name>
<dbReference type="SUPFAM" id="SSF117281">
    <property type="entry name" value="Kelch motif"/>
    <property type="match status" value="4"/>
</dbReference>
<dbReference type="PANTHER" id="PTHR46122">
    <property type="entry name" value="GALACTOSE OXIDASE/KELCH REPEAT PROTEIN-RELATED"/>
    <property type="match status" value="1"/>
</dbReference>
<dbReference type="InterPro" id="IPR006652">
    <property type="entry name" value="Kelch_1"/>
</dbReference>
<keyword evidence="4" id="KW-1185">Reference proteome</keyword>
<evidence type="ECO:0000313" key="4">
    <source>
        <dbReference type="Proteomes" id="UP000824890"/>
    </source>
</evidence>
<reference evidence="3 4" key="1">
    <citation type="submission" date="2021-05" db="EMBL/GenBank/DDBJ databases">
        <title>Genome Assembly of Synthetic Allotetraploid Brassica napus Reveals Homoeologous Exchanges between Subgenomes.</title>
        <authorList>
            <person name="Davis J.T."/>
        </authorList>
    </citation>
    <scope>NUCLEOTIDE SEQUENCE [LARGE SCALE GENOMIC DNA]</scope>
    <source>
        <strain evidence="4">cv. Da-Ae</strain>
        <tissue evidence="3">Seedling</tissue>
    </source>
</reference>
<dbReference type="EMBL" id="JAGKQM010000014">
    <property type="protein sequence ID" value="KAH0885689.1"/>
    <property type="molecule type" value="Genomic_DNA"/>
</dbReference>
<dbReference type="Proteomes" id="UP000824890">
    <property type="component" value="Unassembled WGS sequence"/>
</dbReference>
<evidence type="ECO:0000256" key="2">
    <source>
        <dbReference type="ARBA" id="ARBA00022737"/>
    </source>
</evidence>
<evidence type="ECO:0000313" key="3">
    <source>
        <dbReference type="EMBL" id="KAH0885689.1"/>
    </source>
</evidence>
<dbReference type="Pfam" id="PF01344">
    <property type="entry name" value="Kelch_1"/>
    <property type="match status" value="4"/>
</dbReference>
<accession>A0ABQ7ZZL1</accession>
<dbReference type="SMART" id="SM00612">
    <property type="entry name" value="Kelch"/>
    <property type="match status" value="10"/>
</dbReference>
<dbReference type="PANTHER" id="PTHR46122:SF7">
    <property type="entry name" value="GALACTOSE OXIDASE_KELCH REPEAT SUPERFAMILY PROTEIN"/>
    <property type="match status" value="1"/>
</dbReference>
<protein>
    <submittedName>
        <fullName evidence="3">Uncharacterized protein</fullName>
    </submittedName>
</protein>
<keyword evidence="1" id="KW-0880">Kelch repeat</keyword>